<reference evidence="3" key="5">
    <citation type="submission" date="2015-06" db="UniProtKB">
        <authorList>
            <consortium name="EnsemblFungi"/>
        </authorList>
    </citation>
    <scope>IDENTIFICATION</scope>
    <source>
        <strain evidence="3">ATCC 64411</strain>
    </source>
</reference>
<proteinExistence type="predicted"/>
<reference evidence="3" key="4">
    <citation type="journal article" date="2015" name="G3 (Bethesda)">
        <title>Genome sequences of three phytopathogenic species of the Magnaporthaceae family of fungi.</title>
        <authorList>
            <person name="Okagaki L.H."/>
            <person name="Nunes C.C."/>
            <person name="Sailsbery J."/>
            <person name="Clay B."/>
            <person name="Brown D."/>
            <person name="John T."/>
            <person name="Oh Y."/>
            <person name="Young N."/>
            <person name="Fitzgerald M."/>
            <person name="Haas B.J."/>
            <person name="Zeng Q."/>
            <person name="Young S."/>
            <person name="Adiconis X."/>
            <person name="Fan L."/>
            <person name="Levin J.Z."/>
            <person name="Mitchell T.K."/>
            <person name="Okubara P.A."/>
            <person name="Farman M.L."/>
            <person name="Kohn L.M."/>
            <person name="Birren B."/>
            <person name="Ma L.-J."/>
            <person name="Dean R.A."/>
        </authorList>
    </citation>
    <scope>NUCLEOTIDE SEQUENCE</scope>
    <source>
        <strain evidence="3">ATCC 64411 / 73-15</strain>
    </source>
</reference>
<evidence type="ECO:0000256" key="1">
    <source>
        <dbReference type="SAM" id="MobiDB-lite"/>
    </source>
</evidence>
<keyword evidence="4" id="KW-1185">Reference proteome</keyword>
<evidence type="ECO:0000313" key="4">
    <source>
        <dbReference type="Proteomes" id="UP000011715"/>
    </source>
</evidence>
<dbReference type="EnsemblFungi" id="MAPG_09946T0">
    <property type="protein sequence ID" value="MAPG_09946T0"/>
    <property type="gene ID" value="MAPG_09946"/>
</dbReference>
<feature type="region of interest" description="Disordered" evidence="1">
    <location>
        <begin position="12"/>
        <end position="58"/>
    </location>
</feature>
<feature type="compositionally biased region" description="Basic residues" evidence="1">
    <location>
        <begin position="46"/>
        <end position="58"/>
    </location>
</feature>
<reference evidence="2" key="3">
    <citation type="submission" date="2011-03" db="EMBL/GenBank/DDBJ databases">
        <title>Annotation of Magnaporthe poae ATCC 64411.</title>
        <authorList>
            <person name="Ma L.-J."/>
            <person name="Dead R."/>
            <person name="Young S.K."/>
            <person name="Zeng Q."/>
            <person name="Gargeya S."/>
            <person name="Fitzgerald M."/>
            <person name="Haas B."/>
            <person name="Abouelleil A."/>
            <person name="Alvarado L."/>
            <person name="Arachchi H.M."/>
            <person name="Berlin A."/>
            <person name="Brown A."/>
            <person name="Chapman S.B."/>
            <person name="Chen Z."/>
            <person name="Dunbar C."/>
            <person name="Freedman E."/>
            <person name="Gearin G."/>
            <person name="Gellesch M."/>
            <person name="Goldberg J."/>
            <person name="Griggs A."/>
            <person name="Gujja S."/>
            <person name="Heiman D."/>
            <person name="Howarth C."/>
            <person name="Larson L."/>
            <person name="Lui A."/>
            <person name="MacDonald P.J.P."/>
            <person name="Mehta T."/>
            <person name="Montmayeur A."/>
            <person name="Murphy C."/>
            <person name="Neiman D."/>
            <person name="Pearson M."/>
            <person name="Priest M."/>
            <person name="Roberts A."/>
            <person name="Saif S."/>
            <person name="Shea T."/>
            <person name="Shenoy N."/>
            <person name="Sisk P."/>
            <person name="Stolte C."/>
            <person name="Sykes S."/>
            <person name="Yandava C."/>
            <person name="Wortman J."/>
            <person name="Nusbaum C."/>
            <person name="Birren B."/>
        </authorList>
    </citation>
    <scope>NUCLEOTIDE SEQUENCE</scope>
    <source>
        <strain evidence="2">ATCC 64411</strain>
    </source>
</reference>
<dbReference type="AlphaFoldDB" id="A0A0C4EB99"/>
<dbReference type="EMBL" id="GL876977">
    <property type="protein sequence ID" value="KLU91426.1"/>
    <property type="molecule type" value="Genomic_DNA"/>
</dbReference>
<feature type="compositionally biased region" description="Basic residues" evidence="1">
    <location>
        <begin position="24"/>
        <end position="35"/>
    </location>
</feature>
<reference evidence="2" key="1">
    <citation type="submission" date="2010-05" db="EMBL/GenBank/DDBJ databases">
        <title>The Genome Sequence of Magnaporthe poae strain ATCC 64411.</title>
        <authorList>
            <consortium name="The Broad Institute Genome Sequencing Platform"/>
            <consortium name="Broad Institute Genome Sequencing Center for Infectious Disease"/>
            <person name="Ma L.-J."/>
            <person name="Dead R."/>
            <person name="Young S."/>
            <person name="Zeng Q."/>
            <person name="Koehrsen M."/>
            <person name="Alvarado L."/>
            <person name="Berlin A."/>
            <person name="Chapman S.B."/>
            <person name="Chen Z."/>
            <person name="Freedman E."/>
            <person name="Gellesch M."/>
            <person name="Goldberg J."/>
            <person name="Griggs A."/>
            <person name="Gujja S."/>
            <person name="Heilman E.R."/>
            <person name="Heiman D."/>
            <person name="Hepburn T."/>
            <person name="Howarth C."/>
            <person name="Jen D."/>
            <person name="Larson L."/>
            <person name="Mehta T."/>
            <person name="Neiman D."/>
            <person name="Pearson M."/>
            <person name="Roberts A."/>
            <person name="Saif S."/>
            <person name="Shea T."/>
            <person name="Shenoy N."/>
            <person name="Sisk P."/>
            <person name="Stolte C."/>
            <person name="Sykes S."/>
            <person name="Walk T."/>
            <person name="White J."/>
            <person name="Yandava C."/>
            <person name="Haas B."/>
            <person name="Nusbaum C."/>
            <person name="Birren B."/>
        </authorList>
    </citation>
    <scope>NUCLEOTIDE SEQUENCE</scope>
    <source>
        <strain evidence="2">ATCC 64411</strain>
    </source>
</reference>
<dbReference type="Proteomes" id="UP000011715">
    <property type="component" value="Unassembled WGS sequence"/>
</dbReference>
<accession>A0A0C4EB99</accession>
<dbReference type="VEuPathDB" id="FungiDB:MAPG_09946"/>
<reference evidence="4" key="2">
    <citation type="submission" date="2010-05" db="EMBL/GenBank/DDBJ databases">
        <title>The genome sequence of Magnaporthe poae strain ATCC 64411.</title>
        <authorList>
            <person name="Ma L.-J."/>
            <person name="Dead R."/>
            <person name="Young S."/>
            <person name="Zeng Q."/>
            <person name="Koehrsen M."/>
            <person name="Alvarado L."/>
            <person name="Berlin A."/>
            <person name="Chapman S.B."/>
            <person name="Chen Z."/>
            <person name="Freedman E."/>
            <person name="Gellesch M."/>
            <person name="Goldberg J."/>
            <person name="Griggs A."/>
            <person name="Gujja S."/>
            <person name="Heilman E.R."/>
            <person name="Heiman D."/>
            <person name="Hepburn T."/>
            <person name="Howarth C."/>
            <person name="Jen D."/>
            <person name="Larson L."/>
            <person name="Mehta T."/>
            <person name="Neiman D."/>
            <person name="Pearson M."/>
            <person name="Roberts A."/>
            <person name="Saif S."/>
            <person name="Shea T."/>
            <person name="Shenoy N."/>
            <person name="Sisk P."/>
            <person name="Stolte C."/>
            <person name="Sykes S."/>
            <person name="Walk T."/>
            <person name="White J."/>
            <person name="Yandava C."/>
            <person name="Haas B."/>
            <person name="Nusbaum C."/>
            <person name="Birren B."/>
        </authorList>
    </citation>
    <scope>NUCLEOTIDE SEQUENCE [LARGE SCALE GENOMIC DNA]</scope>
    <source>
        <strain evidence="4">ATCC 64411 / 73-15</strain>
    </source>
</reference>
<feature type="compositionally biased region" description="Basic and acidic residues" evidence="1">
    <location>
        <begin position="12"/>
        <end position="23"/>
    </location>
</feature>
<sequence>MIHVNDDCIKKPLHQKGGEEAPQRRRTPALHRRPYRAYSSYSRCTEKKKRPARQKDRPKRRGSLFNFFLLLFDNIHTVHTYMHFSVGLPTYPVEGFGGPELFFLRSLIRGNGKKWEKLLSRQPQFPGTTTQ</sequence>
<dbReference type="EMBL" id="ADBL01002555">
    <property type="status" value="NOT_ANNOTATED_CDS"/>
    <property type="molecule type" value="Genomic_DNA"/>
</dbReference>
<evidence type="ECO:0000313" key="3">
    <source>
        <dbReference type="EnsemblFungi" id="MAPG_09946T0"/>
    </source>
</evidence>
<gene>
    <name evidence="2" type="ORF">MAPG_09946</name>
</gene>
<protein>
    <submittedName>
        <fullName evidence="2 3">Uncharacterized protein</fullName>
    </submittedName>
</protein>
<name>A0A0C4EB99_MAGP6</name>
<evidence type="ECO:0000313" key="2">
    <source>
        <dbReference type="EMBL" id="KLU91426.1"/>
    </source>
</evidence>
<organism evidence="3 4">
    <name type="scientific">Magnaporthiopsis poae (strain ATCC 64411 / 73-15)</name>
    <name type="common">Kentucky bluegrass fungus</name>
    <name type="synonym">Magnaporthe poae</name>
    <dbReference type="NCBI Taxonomy" id="644358"/>
    <lineage>
        <taxon>Eukaryota</taxon>
        <taxon>Fungi</taxon>
        <taxon>Dikarya</taxon>
        <taxon>Ascomycota</taxon>
        <taxon>Pezizomycotina</taxon>
        <taxon>Sordariomycetes</taxon>
        <taxon>Sordariomycetidae</taxon>
        <taxon>Magnaporthales</taxon>
        <taxon>Magnaporthaceae</taxon>
        <taxon>Magnaporthiopsis</taxon>
    </lineage>
</organism>